<dbReference type="EC" id="2.5.1.21" evidence="3 5"/>
<dbReference type="PROSITE" id="PS01044">
    <property type="entry name" value="SQUALEN_PHYTOEN_SYN_1"/>
    <property type="match status" value="1"/>
</dbReference>
<dbReference type="SUPFAM" id="SSF48576">
    <property type="entry name" value="Terpenoid synthases"/>
    <property type="match status" value="1"/>
</dbReference>
<evidence type="ECO:0000313" key="6">
    <source>
        <dbReference type="EMBL" id="CAE0248456.1"/>
    </source>
</evidence>
<protein>
    <recommendedName>
        <fullName evidence="3 5">Squalene synthase</fullName>
        <shortName evidence="5">SQS</shortName>
        <shortName evidence="5">SS</shortName>
        <ecNumber evidence="3 5">2.5.1.21</ecNumber>
    </recommendedName>
</protein>
<dbReference type="InterPro" id="IPR002060">
    <property type="entry name" value="Squ/phyt_synthse"/>
</dbReference>
<comment type="function">
    <text evidence="5">Catalyzes the condensation of 2 farnesyl pyrophosphate (FPP) moieties to form squalene.</text>
</comment>
<dbReference type="GO" id="GO:0005789">
    <property type="term" value="C:endoplasmic reticulum membrane"/>
    <property type="evidence" value="ECO:0007669"/>
    <property type="project" value="TreeGrafter"/>
</dbReference>
<evidence type="ECO:0000256" key="3">
    <source>
        <dbReference type="ARBA" id="ARBA00012373"/>
    </source>
</evidence>
<dbReference type="GO" id="GO:0045338">
    <property type="term" value="P:farnesyl diphosphate metabolic process"/>
    <property type="evidence" value="ECO:0007669"/>
    <property type="project" value="InterPro"/>
</dbReference>
<dbReference type="Pfam" id="PF00494">
    <property type="entry name" value="SQS_PSY"/>
    <property type="match status" value="1"/>
</dbReference>
<evidence type="ECO:0000256" key="2">
    <source>
        <dbReference type="ARBA" id="ARBA00006251"/>
    </source>
</evidence>
<dbReference type="PANTHER" id="PTHR11626:SF2">
    <property type="entry name" value="SQUALENE SYNTHASE"/>
    <property type="match status" value="1"/>
</dbReference>
<sequence>MGALELINSPKKVFNLLSHPSEIAAIFKLRAYAKKIEQDRDRINRGDENVKYAYDVLTRTSRSFASVILQLGDDLRDSVCIFYLVLRGLDTIEDDMSIPLQEKLEMLYKFPIYLETPGWNTTHGEDAYKDLMKNFDKIIDVYSKLPKPHREVISDITKRMGEGMAHFATREVVTKADWDQYCYYVAGLVGIGLSRLFYVSGLESEKYNQMDSTASLANSMGLFLQKTNITRDYLEDIIEGRIFWPKEVWSKYAEKLEDFRAPANKDKALACLNELITDALGHGLDCVDYMVTLQDKNNFMFCAVPQVMAIATLAECYNNYGVFTGVVKIRKGLAAKLITDCTNMERLYGHYVTFSKIILSKINPADPNARLTKSICEDMIKKCEPHASYAPSFMVNKVLIPAMAVGTIAFAIAPSSFFSSN</sequence>
<keyword evidence="5" id="KW-0472">Membrane</keyword>
<proteinExistence type="inferred from homology"/>
<comment type="pathway">
    <text evidence="5">Terpene metabolism; lanosterol biosynthesis; lanosterol from farnesyl diphosphate: step 1/3.</text>
</comment>
<dbReference type="CDD" id="cd00683">
    <property type="entry name" value="Trans_IPPS_HH"/>
    <property type="match status" value="1"/>
</dbReference>
<dbReference type="GO" id="GO:0055056">
    <property type="term" value="F:D-glucose transmembrane transporter activity"/>
    <property type="evidence" value="ECO:0007669"/>
    <property type="project" value="UniProtKB-UniRule"/>
</dbReference>
<evidence type="ECO:0000313" key="7">
    <source>
        <dbReference type="EMBL" id="CAE0248457.1"/>
    </source>
</evidence>
<dbReference type="FunFam" id="1.10.600.10:FF:000023">
    <property type="entry name" value="Squalene synthase"/>
    <property type="match status" value="1"/>
</dbReference>
<dbReference type="InterPro" id="IPR006449">
    <property type="entry name" value="Squal_synth-like"/>
</dbReference>
<dbReference type="PROSITE" id="PS01045">
    <property type="entry name" value="SQUALEN_PHYTOEN_SYN_2"/>
    <property type="match status" value="1"/>
</dbReference>
<dbReference type="NCBIfam" id="TIGR01559">
    <property type="entry name" value="squal_synth"/>
    <property type="match status" value="1"/>
</dbReference>
<organism evidence="6">
    <name type="scientific">Palpitomonas bilix</name>
    <dbReference type="NCBI Taxonomy" id="652834"/>
    <lineage>
        <taxon>Eukaryota</taxon>
        <taxon>Eukaryota incertae sedis</taxon>
    </lineage>
</organism>
<accession>A0A7S3D7J1</accession>
<dbReference type="PANTHER" id="PTHR11626">
    <property type="entry name" value="FARNESYL-DIPHOSPHATE FARNESYLTRANSFERASE"/>
    <property type="match status" value="1"/>
</dbReference>
<dbReference type="InterPro" id="IPR044844">
    <property type="entry name" value="Trans_IPPS_euk-type"/>
</dbReference>
<dbReference type="InterPro" id="IPR008949">
    <property type="entry name" value="Isoprenoid_synthase_dom_sf"/>
</dbReference>
<evidence type="ECO:0000256" key="4">
    <source>
        <dbReference type="ARBA" id="ARBA00022679"/>
    </source>
</evidence>
<gene>
    <name evidence="6" type="ORF">PBIL07802_LOCUS10652</name>
    <name evidence="7" type="ORF">PBIL07802_LOCUS10653</name>
</gene>
<evidence type="ECO:0000256" key="5">
    <source>
        <dbReference type="RuleBase" id="RU368088"/>
    </source>
</evidence>
<keyword evidence="5" id="KW-0812">Transmembrane</keyword>
<dbReference type="Gene3D" id="1.10.600.10">
    <property type="entry name" value="Farnesyl Diphosphate Synthase"/>
    <property type="match status" value="1"/>
</dbReference>
<keyword evidence="5" id="KW-1133">Transmembrane helix</keyword>
<dbReference type="UniPathway" id="UPA00767">
    <property type="reaction ID" value="UER00751"/>
</dbReference>
<dbReference type="EMBL" id="HBIB01016371">
    <property type="protein sequence ID" value="CAE0248456.1"/>
    <property type="molecule type" value="Transcribed_RNA"/>
</dbReference>
<dbReference type="AlphaFoldDB" id="A0A7S3D7J1"/>
<name>A0A7S3D7J1_9EUKA</name>
<dbReference type="InterPro" id="IPR033904">
    <property type="entry name" value="Trans_IPPS_HH"/>
</dbReference>
<comment type="similarity">
    <text evidence="2 5">Belongs to the phytoene/squalene synthase family.</text>
</comment>
<dbReference type="GO" id="GO:0008610">
    <property type="term" value="P:lipid biosynthetic process"/>
    <property type="evidence" value="ECO:0007669"/>
    <property type="project" value="InterPro"/>
</dbReference>
<comment type="cofactor">
    <cofactor evidence="1 5">
        <name>Mg(2+)</name>
        <dbReference type="ChEBI" id="CHEBI:18420"/>
    </cofactor>
</comment>
<dbReference type="SFLD" id="SFLDS00005">
    <property type="entry name" value="Isoprenoid_Synthase_Type_I"/>
    <property type="match status" value="1"/>
</dbReference>
<comment type="catalytic activity">
    <reaction evidence="5">
        <text>2 (2E,6E)-farnesyl diphosphate + NADH + H(+) = squalene + 2 diphosphate + NAD(+)</text>
        <dbReference type="Rhea" id="RHEA:32299"/>
        <dbReference type="ChEBI" id="CHEBI:15378"/>
        <dbReference type="ChEBI" id="CHEBI:15440"/>
        <dbReference type="ChEBI" id="CHEBI:33019"/>
        <dbReference type="ChEBI" id="CHEBI:57540"/>
        <dbReference type="ChEBI" id="CHEBI:57945"/>
        <dbReference type="ChEBI" id="CHEBI:175763"/>
        <dbReference type="EC" id="2.5.1.21"/>
    </reaction>
</comment>
<evidence type="ECO:0000256" key="1">
    <source>
        <dbReference type="ARBA" id="ARBA00001946"/>
    </source>
</evidence>
<feature type="transmembrane region" description="Helical" evidence="5">
    <location>
        <begin position="398"/>
        <end position="418"/>
    </location>
</feature>
<reference evidence="6" key="1">
    <citation type="submission" date="2021-01" db="EMBL/GenBank/DDBJ databases">
        <authorList>
            <person name="Corre E."/>
            <person name="Pelletier E."/>
            <person name="Niang G."/>
            <person name="Scheremetjew M."/>
            <person name="Finn R."/>
            <person name="Kale V."/>
            <person name="Holt S."/>
            <person name="Cochrane G."/>
            <person name="Meng A."/>
            <person name="Brown T."/>
            <person name="Cohen L."/>
        </authorList>
    </citation>
    <scope>NUCLEOTIDE SEQUENCE</scope>
    <source>
        <strain evidence="6">NIES-2562</strain>
    </source>
</reference>
<comment type="catalytic activity">
    <reaction evidence="5">
        <text>2 (2E,6E)-farnesyl diphosphate + NADPH + H(+) = squalene + 2 diphosphate + NADP(+)</text>
        <dbReference type="Rhea" id="RHEA:32295"/>
        <dbReference type="ChEBI" id="CHEBI:15378"/>
        <dbReference type="ChEBI" id="CHEBI:15440"/>
        <dbReference type="ChEBI" id="CHEBI:33019"/>
        <dbReference type="ChEBI" id="CHEBI:57783"/>
        <dbReference type="ChEBI" id="CHEBI:58349"/>
        <dbReference type="ChEBI" id="CHEBI:175763"/>
        <dbReference type="EC" id="2.5.1.21"/>
    </reaction>
</comment>
<keyword evidence="4 5" id="KW-0808">Transferase</keyword>
<dbReference type="SFLD" id="SFLDG01018">
    <property type="entry name" value="Squalene/Phytoene_Synthase_Lik"/>
    <property type="match status" value="1"/>
</dbReference>
<dbReference type="EMBL" id="HBIB01016372">
    <property type="protein sequence ID" value="CAE0248457.1"/>
    <property type="molecule type" value="Transcribed_RNA"/>
</dbReference>
<dbReference type="GO" id="GO:0051996">
    <property type="term" value="F:squalene synthase [NAD(P)H] activity"/>
    <property type="evidence" value="ECO:0007669"/>
    <property type="project" value="UniProtKB-UniRule"/>
</dbReference>
<dbReference type="InterPro" id="IPR019845">
    <property type="entry name" value="Squalene/phytoene_synthase_CS"/>
</dbReference>